<dbReference type="RefSeq" id="WP_038280037.1">
    <property type="nucleotide sequence ID" value="NZ_JPME01000010.1"/>
</dbReference>
<keyword evidence="2" id="KW-1185">Reference proteome</keyword>
<dbReference type="STRING" id="29354.IO98_08475"/>
<reference evidence="1 2" key="1">
    <citation type="submission" date="2014-07" db="EMBL/GenBank/DDBJ databases">
        <title>Draft genome of Clostridium celerecrescens 152B isolated from sediments associated with methane hydrate from Krishna Godavari basin.</title>
        <authorList>
            <person name="Honkalas V.S."/>
            <person name="Dabir A.P."/>
            <person name="Arora P."/>
            <person name="Dhakephalkar P.K."/>
        </authorList>
    </citation>
    <scope>NUCLEOTIDE SEQUENCE [LARGE SCALE GENOMIC DNA]</scope>
    <source>
        <strain evidence="1 2">152B</strain>
    </source>
</reference>
<organism evidence="1 2">
    <name type="scientific">Lacrimispora celerecrescens</name>
    <dbReference type="NCBI Taxonomy" id="29354"/>
    <lineage>
        <taxon>Bacteria</taxon>
        <taxon>Bacillati</taxon>
        <taxon>Bacillota</taxon>
        <taxon>Clostridia</taxon>
        <taxon>Lachnospirales</taxon>
        <taxon>Lachnospiraceae</taxon>
        <taxon>Lacrimispora</taxon>
    </lineage>
</organism>
<accession>A0A084JP72</accession>
<sequence>MKNRVLIIIVCILLLSIQGCGRKSSSNDYEKITDDDTYNLLITNNTPLYLKSIVIKRSDADNNNETIDALIDSNINTGEVGKFNIPEIGQYNFRITLNPKNNYSVSQDFEENFSKESIVNYEVVIERNEITIKKIEK</sequence>
<dbReference type="Proteomes" id="UP000028525">
    <property type="component" value="Unassembled WGS sequence"/>
</dbReference>
<gene>
    <name evidence="1" type="ORF">IO98_08475</name>
</gene>
<name>A0A084JP72_9FIRM</name>
<protein>
    <recommendedName>
        <fullName evidence="3">Lipoprotein</fullName>
    </recommendedName>
</protein>
<dbReference type="OrthoDB" id="2625039at2"/>
<comment type="caution">
    <text evidence="1">The sequence shown here is derived from an EMBL/GenBank/DDBJ whole genome shotgun (WGS) entry which is preliminary data.</text>
</comment>
<evidence type="ECO:0008006" key="3">
    <source>
        <dbReference type="Google" id="ProtNLM"/>
    </source>
</evidence>
<dbReference type="EMBL" id="JPME01000010">
    <property type="protein sequence ID" value="KEZ90756.1"/>
    <property type="molecule type" value="Genomic_DNA"/>
</dbReference>
<dbReference type="PROSITE" id="PS51257">
    <property type="entry name" value="PROKAR_LIPOPROTEIN"/>
    <property type="match status" value="1"/>
</dbReference>
<dbReference type="AlphaFoldDB" id="A0A084JP72"/>
<proteinExistence type="predicted"/>
<evidence type="ECO:0000313" key="1">
    <source>
        <dbReference type="EMBL" id="KEZ90756.1"/>
    </source>
</evidence>
<evidence type="ECO:0000313" key="2">
    <source>
        <dbReference type="Proteomes" id="UP000028525"/>
    </source>
</evidence>